<dbReference type="Proteomes" id="UP000626109">
    <property type="component" value="Unassembled WGS sequence"/>
</dbReference>
<dbReference type="AlphaFoldDB" id="A0A813IS28"/>
<dbReference type="PANTHER" id="PTHR46375:SF3">
    <property type="entry name" value="KELCH REPEAT AND BTB DOMAIN-CONTAINING PROTEIN 13"/>
    <property type="match status" value="1"/>
</dbReference>
<gene>
    <name evidence="1" type="ORF">PGLA2088_LOCUS12396</name>
</gene>
<proteinExistence type="predicted"/>
<dbReference type="InterPro" id="IPR052392">
    <property type="entry name" value="Kelch-BTB_domain-containing"/>
</dbReference>
<dbReference type="InterPro" id="IPR015915">
    <property type="entry name" value="Kelch-typ_b-propeller"/>
</dbReference>
<accession>A0A813IS28</accession>
<dbReference type="Gene3D" id="2.120.10.80">
    <property type="entry name" value="Kelch-type beta propeller"/>
    <property type="match status" value="2"/>
</dbReference>
<protein>
    <submittedName>
        <fullName evidence="1">Uncharacterized protein</fullName>
    </submittedName>
</protein>
<dbReference type="PANTHER" id="PTHR46375">
    <property type="entry name" value="KELCH REPEAT AND BTB DOMAIN-CONTAINING PROTEIN 13-RELATED"/>
    <property type="match status" value="1"/>
</dbReference>
<dbReference type="EMBL" id="CAJNNW010014608">
    <property type="protein sequence ID" value="CAE8656827.1"/>
    <property type="molecule type" value="Genomic_DNA"/>
</dbReference>
<comment type="caution">
    <text evidence="1">The sequence shown here is derived from an EMBL/GenBank/DDBJ whole genome shotgun (WGS) entry which is preliminary data.</text>
</comment>
<dbReference type="InterPro" id="IPR006652">
    <property type="entry name" value="Kelch_1"/>
</dbReference>
<name>A0A813IS28_POLGL</name>
<feature type="non-terminal residue" evidence="1">
    <location>
        <position position="1"/>
    </location>
</feature>
<dbReference type="PRINTS" id="PR00501">
    <property type="entry name" value="KELCHREPEAT"/>
</dbReference>
<dbReference type="SMART" id="SM00612">
    <property type="entry name" value="Kelch"/>
    <property type="match status" value="5"/>
</dbReference>
<evidence type="ECO:0000313" key="1">
    <source>
        <dbReference type="EMBL" id="CAE8656827.1"/>
    </source>
</evidence>
<reference evidence="1" key="1">
    <citation type="submission" date="2021-02" db="EMBL/GenBank/DDBJ databases">
        <authorList>
            <person name="Dougan E. K."/>
            <person name="Rhodes N."/>
            <person name="Thang M."/>
            <person name="Chan C."/>
        </authorList>
    </citation>
    <scope>NUCLEOTIDE SEQUENCE</scope>
</reference>
<dbReference type="SUPFAM" id="SSF117281">
    <property type="entry name" value="Kelch motif"/>
    <property type="match status" value="2"/>
</dbReference>
<evidence type="ECO:0000313" key="2">
    <source>
        <dbReference type="Proteomes" id="UP000626109"/>
    </source>
</evidence>
<sequence>DFQQAVEAAGYEPLRSFPHQRLYVVGGLDSDYHAVDSVLRFDPLEGSWETLPSLSSPRAAPSLVVAAGRLFVLGGESAGVALQCVECFDPWGSCWEQLPAMGSGRIRAAAVACQGFIYVLGGLDGTNPLCSVERYDPKSKTWQEVSPMKKPRYACTATVSGGRIIVFGGELTAAGVAASTEIYDPASDSWQLMPNVKAPLCGASLVLDPTGQKAYTMGGLGLSGQALGQAERIDLRNIVSGDVQKGNALLLPSWLPIPSMPTARQLVSATSFQGGAVAVGGKEVNSEASSKVEFFNPELEVWEDLPQLPRALLRAAVVGGCL</sequence>
<dbReference type="Pfam" id="PF24681">
    <property type="entry name" value="Kelch_KLHDC2_KLHL20_DRC7"/>
    <property type="match status" value="1"/>
</dbReference>
<organism evidence="1 2">
    <name type="scientific">Polarella glacialis</name>
    <name type="common">Dinoflagellate</name>
    <dbReference type="NCBI Taxonomy" id="89957"/>
    <lineage>
        <taxon>Eukaryota</taxon>
        <taxon>Sar</taxon>
        <taxon>Alveolata</taxon>
        <taxon>Dinophyceae</taxon>
        <taxon>Suessiales</taxon>
        <taxon>Suessiaceae</taxon>
        <taxon>Polarella</taxon>
    </lineage>
</organism>